<dbReference type="NCBIfam" id="NF008869">
    <property type="entry name" value="PRK11904.1"/>
    <property type="match status" value="1"/>
</dbReference>
<evidence type="ECO:0000256" key="13">
    <source>
        <dbReference type="ARBA" id="ARBA00023268"/>
    </source>
</evidence>
<comment type="similarity">
    <text evidence="17 18">In the C-terminal section; belongs to the aldehyde dehydrogenase family.</text>
</comment>
<dbReference type="InterPro" id="IPR029041">
    <property type="entry name" value="FAD-linked_oxidoreductase-like"/>
</dbReference>
<dbReference type="InterPro" id="IPR050485">
    <property type="entry name" value="Proline_metab_enzyme"/>
</dbReference>
<dbReference type="SUPFAM" id="SSF53720">
    <property type="entry name" value="ALDH-like"/>
    <property type="match status" value="1"/>
</dbReference>
<evidence type="ECO:0000313" key="24">
    <source>
        <dbReference type="EMBL" id="KEA64703.1"/>
    </source>
</evidence>
<evidence type="ECO:0000259" key="20">
    <source>
        <dbReference type="Pfam" id="PF00171"/>
    </source>
</evidence>
<dbReference type="InterPro" id="IPR016162">
    <property type="entry name" value="Ald_DH_N"/>
</dbReference>
<evidence type="ECO:0000256" key="11">
    <source>
        <dbReference type="ARBA" id="ARBA00023125"/>
    </source>
</evidence>
<organism evidence="24 25">
    <name type="scientific">Marinobacterium lacunae</name>
    <dbReference type="NCBI Taxonomy" id="1232683"/>
    <lineage>
        <taxon>Bacteria</taxon>
        <taxon>Pseudomonadati</taxon>
        <taxon>Pseudomonadota</taxon>
        <taxon>Gammaproteobacteria</taxon>
        <taxon>Oceanospirillales</taxon>
        <taxon>Oceanospirillaceae</taxon>
        <taxon>Marinobacterium</taxon>
    </lineage>
</organism>
<dbReference type="Gene3D" id="3.20.20.220">
    <property type="match status" value="1"/>
</dbReference>
<keyword evidence="8 18" id="KW-0805">Transcription regulation</keyword>
<evidence type="ECO:0000256" key="15">
    <source>
        <dbReference type="ARBA" id="ARBA00048779"/>
    </source>
</evidence>
<dbReference type="OrthoDB" id="9812625at2"/>
<dbReference type="eggNOG" id="COG4230">
    <property type="taxonomic scope" value="Bacteria"/>
</dbReference>
<keyword evidence="9 18" id="KW-0520">NAD</keyword>
<dbReference type="InterPro" id="IPR025703">
    <property type="entry name" value="Bifunct_PutA"/>
</dbReference>
<dbReference type="Gene3D" id="3.40.309.10">
    <property type="entry name" value="Aldehyde Dehydrogenase, Chain A, domain 2"/>
    <property type="match status" value="1"/>
</dbReference>
<evidence type="ECO:0000256" key="2">
    <source>
        <dbReference type="ARBA" id="ARBA00004739"/>
    </source>
</evidence>
<keyword evidence="13" id="KW-0511">Multifunctional enzyme</keyword>
<comment type="pathway">
    <text evidence="3 18">Amino-acid degradation; L-proline degradation into L-glutamate; L-glutamate from L-proline: step 2/2.</text>
</comment>
<feature type="domain" description="Proline dehydrogenase" evidence="21">
    <location>
        <begin position="187"/>
        <end position="480"/>
    </location>
</feature>
<evidence type="ECO:0000259" key="22">
    <source>
        <dbReference type="Pfam" id="PF14850"/>
    </source>
</evidence>
<keyword evidence="6 18" id="KW-0274">FAD</keyword>
<evidence type="ECO:0000256" key="10">
    <source>
        <dbReference type="ARBA" id="ARBA00023062"/>
    </source>
</evidence>
<keyword evidence="7 18" id="KW-0560">Oxidoreductase</keyword>
<evidence type="ECO:0000256" key="5">
    <source>
        <dbReference type="ARBA" id="ARBA00022630"/>
    </source>
</evidence>
<dbReference type="InterPro" id="IPR024089">
    <property type="entry name" value="PRODH_PutA_dom_I/II"/>
</dbReference>
<keyword evidence="4 18" id="KW-0678">Repressor</keyword>
<dbReference type="Proteomes" id="UP000028252">
    <property type="component" value="Unassembled WGS sequence"/>
</dbReference>
<proteinExistence type="inferred from homology"/>
<evidence type="ECO:0000259" key="21">
    <source>
        <dbReference type="Pfam" id="PF01619"/>
    </source>
</evidence>
<dbReference type="GO" id="GO:0004657">
    <property type="term" value="F:proline dehydrogenase activity"/>
    <property type="evidence" value="ECO:0007669"/>
    <property type="project" value="UniProtKB-UniRule"/>
</dbReference>
<dbReference type="RefSeq" id="WP_036184843.1">
    <property type="nucleotide sequence ID" value="NZ_JMQN01000015.1"/>
</dbReference>
<evidence type="ECO:0000256" key="1">
    <source>
        <dbReference type="ARBA" id="ARBA00001974"/>
    </source>
</evidence>
<dbReference type="EC" id="1.5.5.2" evidence="18"/>
<feature type="active site" evidence="19">
    <location>
        <position position="818"/>
    </location>
</feature>
<keyword evidence="12 18" id="KW-0804">Transcription</keyword>
<dbReference type="EMBL" id="JMQN01000015">
    <property type="protein sequence ID" value="KEA64703.1"/>
    <property type="molecule type" value="Genomic_DNA"/>
</dbReference>
<dbReference type="CDD" id="cd07125">
    <property type="entry name" value="ALDH_PutA-P5CDH"/>
    <property type="match status" value="1"/>
</dbReference>
<dbReference type="FunFam" id="3.20.20.220:FF:000004">
    <property type="entry name" value="Bifunctional protein PutA"/>
    <property type="match status" value="1"/>
</dbReference>
<feature type="domain" description="Aldehyde dehydrogenase" evidence="20">
    <location>
        <begin position="567"/>
        <end position="1002"/>
    </location>
</feature>
<comment type="cofactor">
    <cofactor evidence="1 18">
        <name>FAD</name>
        <dbReference type="ChEBI" id="CHEBI:57692"/>
    </cofactor>
</comment>
<dbReference type="AlphaFoldDB" id="A0A081G1P8"/>
<dbReference type="GO" id="GO:0010133">
    <property type="term" value="P:L-proline catabolic process to L-glutamate"/>
    <property type="evidence" value="ECO:0007669"/>
    <property type="project" value="UniProtKB-UniRule"/>
</dbReference>
<dbReference type="Gene3D" id="1.20.5.460">
    <property type="entry name" value="Single helix bin"/>
    <property type="match status" value="1"/>
</dbReference>
<dbReference type="UniPathway" id="UPA00261">
    <property type="reaction ID" value="UER00373"/>
</dbReference>
<comment type="catalytic activity">
    <reaction evidence="15 18">
        <text>L-proline + a quinone = (S)-1-pyrroline-5-carboxylate + a quinol + H(+)</text>
        <dbReference type="Rhea" id="RHEA:23784"/>
        <dbReference type="ChEBI" id="CHEBI:15378"/>
        <dbReference type="ChEBI" id="CHEBI:17388"/>
        <dbReference type="ChEBI" id="CHEBI:24646"/>
        <dbReference type="ChEBI" id="CHEBI:60039"/>
        <dbReference type="ChEBI" id="CHEBI:132124"/>
        <dbReference type="EC" id="1.5.5.2"/>
    </reaction>
</comment>
<dbReference type="InterPro" id="IPR015590">
    <property type="entry name" value="Aldehyde_DH_dom"/>
</dbReference>
<comment type="pathway">
    <text evidence="2 18">Amino-acid degradation; L-proline degradation into L-glutamate; L-glutamate from L-proline: step 1/2.</text>
</comment>
<dbReference type="NCBIfam" id="TIGR01238">
    <property type="entry name" value="D1pyr5carbox3"/>
    <property type="match status" value="1"/>
</dbReference>
<evidence type="ECO:0000256" key="14">
    <source>
        <dbReference type="ARBA" id="ARBA00048142"/>
    </source>
</evidence>
<evidence type="ECO:0000256" key="19">
    <source>
        <dbReference type="PIRSR" id="PIRSR000197-1"/>
    </source>
</evidence>
<dbReference type="PATRIC" id="fig|1232683.4.peg.1146"/>
<evidence type="ECO:0000256" key="17">
    <source>
        <dbReference type="ARBA" id="ARBA00060911"/>
    </source>
</evidence>
<keyword evidence="5 18" id="KW-0285">Flavoprotein</keyword>
<gene>
    <name evidence="24" type="ORF">ADIMK_1156</name>
</gene>
<dbReference type="GO" id="GO:0009898">
    <property type="term" value="C:cytoplasmic side of plasma membrane"/>
    <property type="evidence" value="ECO:0007669"/>
    <property type="project" value="TreeGrafter"/>
</dbReference>
<dbReference type="GO" id="GO:0003842">
    <property type="term" value="F:L-glutamate gamma-semialdehyde dehydrogenase activity"/>
    <property type="evidence" value="ECO:0007669"/>
    <property type="project" value="UniProtKB-UniRule"/>
</dbReference>
<evidence type="ECO:0000256" key="16">
    <source>
        <dbReference type="ARBA" id="ARBA00060889"/>
    </source>
</evidence>
<feature type="domain" description="Proline dehydrogenase PutA" evidence="22">
    <location>
        <begin position="66"/>
        <end position="178"/>
    </location>
</feature>
<comment type="catalytic activity">
    <reaction evidence="14 18">
        <text>L-glutamate 5-semialdehyde + NAD(+) + H2O = L-glutamate + NADH + 2 H(+)</text>
        <dbReference type="Rhea" id="RHEA:30235"/>
        <dbReference type="ChEBI" id="CHEBI:15377"/>
        <dbReference type="ChEBI" id="CHEBI:15378"/>
        <dbReference type="ChEBI" id="CHEBI:29985"/>
        <dbReference type="ChEBI" id="CHEBI:57540"/>
        <dbReference type="ChEBI" id="CHEBI:57945"/>
        <dbReference type="ChEBI" id="CHEBI:58066"/>
        <dbReference type="EC" id="1.2.1.88"/>
    </reaction>
</comment>
<evidence type="ECO:0000256" key="12">
    <source>
        <dbReference type="ARBA" id="ARBA00023163"/>
    </source>
</evidence>
<dbReference type="InterPro" id="IPR002872">
    <property type="entry name" value="Proline_DH_dom"/>
</dbReference>
<reference evidence="24 25" key="1">
    <citation type="submission" date="2014-04" db="EMBL/GenBank/DDBJ databases">
        <title>Marinobacterium kochiensis sp. nov., isolated from sediment sample collected from Kochi backwaters in Kerala, India.</title>
        <authorList>
            <person name="Singh A."/>
            <person name="Pinnaka A.K."/>
        </authorList>
    </citation>
    <scope>NUCLEOTIDE SEQUENCE [LARGE SCALE GENOMIC DNA]</scope>
    <source>
        <strain evidence="24 25">AK27</strain>
    </source>
</reference>
<dbReference type="Pfam" id="PF00171">
    <property type="entry name" value="Aldedh"/>
    <property type="match status" value="1"/>
</dbReference>
<evidence type="ECO:0000256" key="3">
    <source>
        <dbReference type="ARBA" id="ARBA00004786"/>
    </source>
</evidence>
<evidence type="ECO:0000256" key="18">
    <source>
        <dbReference type="PIRNR" id="PIRNR000197"/>
    </source>
</evidence>
<evidence type="ECO:0000256" key="6">
    <source>
        <dbReference type="ARBA" id="ARBA00022827"/>
    </source>
</evidence>
<feature type="active site" evidence="19">
    <location>
        <position position="784"/>
    </location>
</feature>
<keyword evidence="25" id="KW-1185">Reference proteome</keyword>
<evidence type="ECO:0000256" key="4">
    <source>
        <dbReference type="ARBA" id="ARBA00022491"/>
    </source>
</evidence>
<dbReference type="PANTHER" id="PTHR42862:SF1">
    <property type="entry name" value="DELTA-1-PYRROLINE-5-CARBOXYLATE DEHYDROGENASE 2, ISOFORM A-RELATED"/>
    <property type="match status" value="1"/>
</dbReference>
<evidence type="ECO:0000256" key="8">
    <source>
        <dbReference type="ARBA" id="ARBA00023015"/>
    </source>
</evidence>
<dbReference type="SUPFAM" id="SSF81935">
    <property type="entry name" value="N-terminal domain of bifunctional PutA protein"/>
    <property type="match status" value="1"/>
</dbReference>
<comment type="function">
    <text evidence="18">Oxidizes proline to glutamate for use as a carbon and nitrogen source.</text>
</comment>
<sequence length="1207" mass="129651">MALAQSTTPTIHECRQAIHNYYLADEYTVISELIAGADLSQAIRDAISVRAAELVRNVRANSKPTMMEKFLAQYGLSTKEGVALMCLAEALLRVPDNITIHELIEDKVSSGKWADHRGKSKSSLINTTTWGLMVAGKLISPADKQSLMETLRSLVKRMGDPMVRTVAHQAMKEMGRQFVLGRTIEEALKRAEKYESKGYTYSYDMLGEAARTDKDALRYHRDYSNAISELKANCKHADIRSNPGISVKLSALHPRYEFGQRERVMNELVPRTLSLAKLAKAANMGFNIDAEEADRLDLSLDVIEAVLSDPELAGWDGFGVVVQAFGKRASHVLDWLYALSTKLDRRIMVRLVKGAYWDAEIKQAQVMGLDGFPVFTRKACSDVSYMACAKKLLGMTDRIYPQFATHNAHSVSAILELAEGRDCFEFQRLHGMGESLHEAVMSGGKTRCRIYAPVGAHQDLLAYLVRRLLENGANSSFVNQIVDTRITPEMIARDPISQVQSLGQDVASKAIQRPAELFGQGRSNSKGWDITDPVQVEEVEKGRGAFRTHQWQGGPVLAAEVVGAGAKEVINPADPDDLVGYVTQASAEDIEAAIAASQQGFTTWSAMSAEERAACIARVGDLFEEHSFELFALATREAGKTLLDGVAEIREAVDFARYYANEGIRNEESGEARGVISCISPWNFPLAIFTGQVLAGLAAGNAVIAKPAGQTALIASRAVELMHEAGIPKAAIQLLPGSGATVGTALTSDPRIAGVCFTGSTDTAQRINGVMAENMAPDAPLVAETGGLNAMIVDSTALPEQVVRDVLASSFQSAGQRCSALRMLYVQKDIADHLLEMLFGAMDELVIGNPWQLSTDVGPVIDKAAKAGIEAHCEKFAAKGRVLKQLAKPEKGLFVAPTVIRLSGIEELEEEIFGPVLHVATFEADQLDQVVDAINAKGFGLTFGLHTRVDSRVNRIVNRIKVGNTYVNRNQIGAIVGSQPFGGEGLSGTGPKAGGPHYVRRFKSVAGASISTTEEATVTADALTTAIEQLSSMKVKAPEERMLSVKAFFASAPAPLDAEPEFMPGPTGELNRLSNVARGVVLCLGPDSKTALAQAGVALSQGNKVVVVAPGAEADLAPAIAAGLPVVALNGLLKPEALGSVQGFEAVVSCGDQTLLRDYRQALAKRSGALLPLITEHLLPERYVIERHLCVDTTAAGGNASLIAASE</sequence>
<feature type="domain" description="Proline utilization A proline dehydrogenase N-terminal" evidence="23">
    <location>
        <begin position="14"/>
        <end position="59"/>
    </location>
</feature>
<dbReference type="FunFam" id="3.40.309.10:FF:000005">
    <property type="entry name" value="1-pyrroline-5-carboxylate dehydrogenase 1"/>
    <property type="match status" value="1"/>
</dbReference>
<dbReference type="InterPro" id="IPR024082">
    <property type="entry name" value="PRODH_PutA_dom_II"/>
</dbReference>
<accession>A0A081G1P8</accession>
<evidence type="ECO:0000259" key="23">
    <source>
        <dbReference type="Pfam" id="PF18327"/>
    </source>
</evidence>
<dbReference type="STRING" id="1232683.ADIMK_1156"/>
<dbReference type="InterPro" id="IPR041349">
    <property type="entry name" value="PRODH"/>
</dbReference>
<dbReference type="InterPro" id="IPR016161">
    <property type="entry name" value="Ald_DH/histidinol_DH"/>
</dbReference>
<dbReference type="Pfam" id="PF18327">
    <property type="entry name" value="PRODH"/>
    <property type="match status" value="1"/>
</dbReference>
<evidence type="ECO:0000256" key="9">
    <source>
        <dbReference type="ARBA" id="ARBA00023027"/>
    </source>
</evidence>
<dbReference type="InterPro" id="IPR005933">
    <property type="entry name" value="PutA_C"/>
</dbReference>
<comment type="caution">
    <text evidence="24">The sequence shown here is derived from an EMBL/GenBank/DDBJ whole genome shotgun (WGS) entry which is preliminary data.</text>
</comment>
<dbReference type="SUPFAM" id="SSF51730">
    <property type="entry name" value="FAD-linked oxidoreductase"/>
    <property type="match status" value="1"/>
</dbReference>
<dbReference type="Pfam" id="PF14850">
    <property type="entry name" value="Pro_dh-DNA_bdg"/>
    <property type="match status" value="1"/>
</dbReference>
<protein>
    <recommendedName>
        <fullName evidence="18">Bifunctional protein PutA</fullName>
    </recommendedName>
    <domain>
        <recommendedName>
            <fullName evidence="18">Proline dehydrogenase</fullName>
            <ecNumber evidence="18">1.5.5.2</ecNumber>
        </recommendedName>
        <alternativeName>
            <fullName evidence="18">Proline oxidase</fullName>
        </alternativeName>
    </domain>
    <domain>
        <recommendedName>
            <fullName evidence="18">Delta-1-pyrroline-5-carboxylate dehydrogenase</fullName>
            <shortName evidence="18">P5C dehydrogenase</shortName>
            <ecNumber evidence="18">1.2.1.88</ecNumber>
        </recommendedName>
        <alternativeName>
            <fullName evidence="18">L-glutamate gamma-semialdehyde dehydrogenase</fullName>
        </alternativeName>
    </domain>
</protein>
<dbReference type="PANTHER" id="PTHR42862">
    <property type="entry name" value="DELTA-1-PYRROLINE-5-CARBOXYLATE DEHYDROGENASE 1, ISOFORM A-RELATED"/>
    <property type="match status" value="1"/>
</dbReference>
<keyword evidence="10 18" id="KW-0642">Proline metabolism</keyword>
<dbReference type="GO" id="GO:0003700">
    <property type="term" value="F:DNA-binding transcription factor activity"/>
    <property type="evidence" value="ECO:0007669"/>
    <property type="project" value="InterPro"/>
</dbReference>
<evidence type="ECO:0000313" key="25">
    <source>
        <dbReference type="Proteomes" id="UP000028252"/>
    </source>
</evidence>
<dbReference type="Pfam" id="PF01619">
    <property type="entry name" value="Pro_dh"/>
    <property type="match status" value="1"/>
</dbReference>
<dbReference type="Gene3D" id="3.40.605.10">
    <property type="entry name" value="Aldehyde Dehydrogenase, Chain A, domain 1"/>
    <property type="match status" value="1"/>
</dbReference>
<dbReference type="PIRSF" id="PIRSF000197">
    <property type="entry name" value="Bifunct_PutA"/>
    <property type="match status" value="1"/>
</dbReference>
<name>A0A081G1P8_9GAMM</name>
<dbReference type="EC" id="1.2.1.88" evidence="18"/>
<dbReference type="InterPro" id="IPR016160">
    <property type="entry name" value="Ald_DH_CS_CYS"/>
</dbReference>
<keyword evidence="11 18" id="KW-0238">DNA-binding</keyword>
<dbReference type="PROSITE" id="PS00070">
    <property type="entry name" value="ALDEHYDE_DEHYDR_CYS"/>
    <property type="match status" value="1"/>
</dbReference>
<evidence type="ECO:0000256" key="7">
    <source>
        <dbReference type="ARBA" id="ARBA00023002"/>
    </source>
</evidence>
<dbReference type="eggNOG" id="COG0506">
    <property type="taxonomic scope" value="Bacteria"/>
</dbReference>
<dbReference type="InterPro" id="IPR016163">
    <property type="entry name" value="Ald_DH_C"/>
</dbReference>
<dbReference type="GO" id="GO:0003677">
    <property type="term" value="F:DNA binding"/>
    <property type="evidence" value="ECO:0007669"/>
    <property type="project" value="UniProtKB-KW"/>
</dbReference>
<comment type="similarity">
    <text evidence="16 18">In the N-terminal section; belongs to the proline dehydrogenase family.</text>
</comment>